<comment type="caution">
    <text evidence="3">Lacks conserved residue(s) required for the propagation of feature annotation.</text>
</comment>
<evidence type="ECO:0000313" key="5">
    <source>
        <dbReference type="EMBL" id="CAP99978.1"/>
    </source>
</evidence>
<dbReference type="Gene3D" id="3.30.60.10">
    <property type="entry name" value="Endochitinase-like"/>
    <property type="match status" value="1"/>
</dbReference>
<accession>B6HUC2</accession>
<dbReference type="STRING" id="500485.B6HUC2"/>
<dbReference type="CAZy" id="CBM18">
    <property type="family name" value="Carbohydrate-Binding Module Family 18"/>
</dbReference>
<keyword evidence="3" id="KW-1015">Disulfide bond</keyword>
<dbReference type="BioCyc" id="PCHR:PC22G26900-MONOMER"/>
<feature type="domain" description="Chitin-binding type-1" evidence="4">
    <location>
        <begin position="59"/>
        <end position="106"/>
    </location>
</feature>
<proteinExistence type="predicted"/>
<dbReference type="VEuPathDB" id="FungiDB:PCH_Pc22g26900"/>
<dbReference type="SUPFAM" id="SSF57016">
    <property type="entry name" value="Plant lectins/antimicrobial peptides"/>
    <property type="match status" value="1"/>
</dbReference>
<keyword evidence="1 3" id="KW-0147">Chitin-binding</keyword>
<dbReference type="InterPro" id="IPR036861">
    <property type="entry name" value="Endochitinase-like_sf"/>
</dbReference>
<keyword evidence="2" id="KW-0843">Virulence</keyword>
<gene>
    <name evidence="5" type="ORF">Pc22g26900</name>
    <name evidence="5" type="ORF">PCH_Pc22g26900</name>
</gene>
<evidence type="ECO:0000259" key="4">
    <source>
        <dbReference type="PROSITE" id="PS50941"/>
    </source>
</evidence>
<evidence type="ECO:0000313" key="6">
    <source>
        <dbReference type="Proteomes" id="UP000000724"/>
    </source>
</evidence>
<dbReference type="AlphaFoldDB" id="B6HUC2"/>
<dbReference type="InterPro" id="IPR001002">
    <property type="entry name" value="Chitin-bd_1"/>
</dbReference>
<feature type="disulfide bond" evidence="3">
    <location>
        <begin position="80"/>
        <end position="94"/>
    </location>
</feature>
<dbReference type="HOGENOM" id="CLU_2224100_0_0_1"/>
<dbReference type="OrthoDB" id="4369685at2759"/>
<dbReference type="GO" id="GO:0008061">
    <property type="term" value="F:chitin binding"/>
    <property type="evidence" value="ECO:0007669"/>
    <property type="project" value="UniProtKB-UniRule"/>
</dbReference>
<protein>
    <submittedName>
        <fullName evidence="5">Pc22g26900 protein</fullName>
    </submittedName>
</protein>
<evidence type="ECO:0000256" key="3">
    <source>
        <dbReference type="PROSITE-ProRule" id="PRU00261"/>
    </source>
</evidence>
<evidence type="ECO:0000256" key="2">
    <source>
        <dbReference type="ARBA" id="ARBA00023026"/>
    </source>
</evidence>
<dbReference type="Proteomes" id="UP000000724">
    <property type="component" value="Contig Pc00c22"/>
</dbReference>
<reference evidence="5 6" key="1">
    <citation type="journal article" date="2008" name="Nat. Biotechnol.">
        <title>Genome sequencing and analysis of the filamentous fungus Penicillium chrysogenum.</title>
        <authorList>
            <person name="van den Berg M.A."/>
            <person name="Albang R."/>
            <person name="Albermann K."/>
            <person name="Badger J.H."/>
            <person name="Daran J.-M."/>
            <person name="Driessen A.J.M."/>
            <person name="Garcia-Estrada C."/>
            <person name="Fedorova N.D."/>
            <person name="Harris D.M."/>
            <person name="Heijne W.H.M."/>
            <person name="Joardar V.S."/>
            <person name="Kiel J.A.K.W."/>
            <person name="Kovalchuk A."/>
            <person name="Martin J.F."/>
            <person name="Nierman W.C."/>
            <person name="Nijland J.G."/>
            <person name="Pronk J.T."/>
            <person name="Roubos J.A."/>
            <person name="van der Klei I.J."/>
            <person name="van Peij N.N.M.E."/>
            <person name="Veenhuis M."/>
            <person name="von Doehren H."/>
            <person name="Wagner C."/>
            <person name="Wortman J.R."/>
            <person name="Bovenberg R.A.L."/>
        </authorList>
    </citation>
    <scope>NUCLEOTIDE SEQUENCE [LARGE SCALE GENOMIC DNA]</scope>
    <source>
        <strain evidence="6">ATCC 28089 / DSM 1075 / NRRL 1951 / Wisconsin 54-1255</strain>
    </source>
</reference>
<evidence type="ECO:0000256" key="1">
    <source>
        <dbReference type="ARBA" id="ARBA00022669"/>
    </source>
</evidence>
<name>B6HUC2_PENRW</name>
<keyword evidence="6" id="KW-1185">Reference proteome</keyword>
<organism evidence="5 6">
    <name type="scientific">Penicillium rubens (strain ATCC 28089 / DSM 1075 / NRRL 1951 / Wisconsin 54-1255)</name>
    <name type="common">Penicillium chrysogenum</name>
    <dbReference type="NCBI Taxonomy" id="500485"/>
    <lineage>
        <taxon>Eukaryota</taxon>
        <taxon>Fungi</taxon>
        <taxon>Dikarya</taxon>
        <taxon>Ascomycota</taxon>
        <taxon>Pezizomycotina</taxon>
        <taxon>Eurotiomycetes</taxon>
        <taxon>Eurotiomycetidae</taxon>
        <taxon>Eurotiales</taxon>
        <taxon>Aspergillaceae</taxon>
        <taxon>Penicillium</taxon>
        <taxon>Penicillium chrysogenum species complex</taxon>
    </lineage>
</organism>
<sequence length="106" mass="11155">MLVPSMNCNARPFSIRLTSSGLKPKHTLANIYTSSLSCTCISHSIPSCDWHIEPRTSTNGECGPNFANNMTCVGSSFGDCCSVAGYCGNSSDYCSGTNCYSGSCVS</sequence>
<dbReference type="EMBL" id="AM920437">
    <property type="protein sequence ID" value="CAP99978.1"/>
    <property type="molecule type" value="Genomic_DNA"/>
</dbReference>
<dbReference type="PROSITE" id="PS50941">
    <property type="entry name" value="CHIT_BIND_I_2"/>
    <property type="match status" value="1"/>
</dbReference>